<dbReference type="Proteomes" id="UP000092650">
    <property type="component" value="Chromosome"/>
</dbReference>
<reference evidence="1" key="1">
    <citation type="submission" date="2016-10" db="EMBL/GenBank/DDBJ databases">
        <authorList>
            <person name="See-Too W.S."/>
        </authorList>
    </citation>
    <scope>NUCLEOTIDE SEQUENCE [LARGE SCALE GENOMIC DNA]</scope>
    <source>
        <strain evidence="1">DSM 23997</strain>
    </source>
</reference>
<name>A0A1C7EDD8_9BACL</name>
<dbReference type="AlphaFoldDB" id="A0A1C7EDD8"/>
<organism evidence="1 2">
    <name type="scientific">Planococcus plakortidis</name>
    <dbReference type="NCBI Taxonomy" id="1038856"/>
    <lineage>
        <taxon>Bacteria</taxon>
        <taxon>Bacillati</taxon>
        <taxon>Bacillota</taxon>
        <taxon>Bacilli</taxon>
        <taxon>Bacillales</taxon>
        <taxon>Caryophanaceae</taxon>
        <taxon>Planococcus</taxon>
    </lineage>
</organism>
<evidence type="ECO:0008006" key="3">
    <source>
        <dbReference type="Google" id="ProtNLM"/>
    </source>
</evidence>
<evidence type="ECO:0000313" key="1">
    <source>
        <dbReference type="EMBL" id="ANU21768.1"/>
    </source>
</evidence>
<sequence length="141" mass="15911">MNLNNPQLDNCPSCGALYLRDQIDCCLNCYQANEAAFKKVDVFLKNPDYRNASIEDVHAFTDVSINKIAEFLRGGRIIASDYPNLGYPCAHCGELINRQMLCEACHRAFKHEVGVIMSDAESAETVDKQRAVSAQYWKMKK</sequence>
<proteinExistence type="predicted"/>
<dbReference type="KEGG" id="ppla:BBI15_12785"/>
<keyword evidence="2" id="KW-1185">Reference proteome</keyword>
<dbReference type="EMBL" id="CP016539">
    <property type="protein sequence ID" value="ANU21768.1"/>
    <property type="molecule type" value="Genomic_DNA"/>
</dbReference>
<evidence type="ECO:0000313" key="2">
    <source>
        <dbReference type="Proteomes" id="UP000092650"/>
    </source>
</evidence>
<dbReference type="STRING" id="1038856.BBI15_12785"/>
<accession>A0A1C7EDD8</accession>
<protein>
    <recommendedName>
        <fullName evidence="3">Flagellar protein</fullName>
    </recommendedName>
</protein>
<gene>
    <name evidence="1" type="ORF">BBI15_12785</name>
</gene>